<feature type="domain" description="PDZ" evidence="1">
    <location>
        <begin position="487"/>
        <end position="543"/>
    </location>
</feature>
<dbReference type="Pfam" id="PF00595">
    <property type="entry name" value="PDZ"/>
    <property type="match status" value="1"/>
</dbReference>
<dbReference type="SUPFAM" id="SSF55486">
    <property type="entry name" value="Metalloproteases ('zincins'), catalytic domain"/>
    <property type="match status" value="1"/>
</dbReference>
<dbReference type="SUPFAM" id="SSF50156">
    <property type="entry name" value="PDZ domain-like"/>
    <property type="match status" value="1"/>
</dbReference>
<dbReference type="Gene3D" id="2.60.40.3650">
    <property type="match status" value="1"/>
</dbReference>
<dbReference type="Pfam" id="PF05299">
    <property type="entry name" value="Peptidase_M61"/>
    <property type="match status" value="1"/>
</dbReference>
<dbReference type="EMBL" id="WNDQ01000007">
    <property type="protein sequence ID" value="KAF1023098.1"/>
    <property type="molecule type" value="Genomic_DNA"/>
</dbReference>
<proteinExistence type="predicted"/>
<reference evidence="3" key="1">
    <citation type="journal article" date="2020" name="MBio">
        <title>Horizontal gene transfer to a defensive symbiont with a reduced genome amongst a multipartite beetle microbiome.</title>
        <authorList>
            <person name="Waterworth S.C."/>
            <person name="Florez L.V."/>
            <person name="Rees E.R."/>
            <person name="Hertweck C."/>
            <person name="Kaltenpoth M."/>
            <person name="Kwan J.C."/>
        </authorList>
    </citation>
    <scope>NUCLEOTIDE SEQUENCE [LARGE SCALE GENOMIC DNA]</scope>
</reference>
<dbReference type="InterPro" id="IPR007963">
    <property type="entry name" value="Peptidase_M61_catalytic"/>
</dbReference>
<gene>
    <name evidence="2" type="ORF">GAK30_00788</name>
</gene>
<dbReference type="InterPro" id="IPR040756">
    <property type="entry name" value="Peptidase_M61_N"/>
</dbReference>
<dbReference type="Pfam" id="PF17899">
    <property type="entry name" value="Peptidase_M61_N"/>
    <property type="match status" value="1"/>
</dbReference>
<dbReference type="InterPro" id="IPR027268">
    <property type="entry name" value="Peptidase_M4/M1_CTD_sf"/>
</dbReference>
<dbReference type="PIRSF" id="PIRSF016493">
    <property type="entry name" value="Glycyl_aminpptds"/>
    <property type="match status" value="1"/>
</dbReference>
<dbReference type="InterPro" id="IPR024191">
    <property type="entry name" value="Peptidase_M61"/>
</dbReference>
<comment type="caution">
    <text evidence="2">The sequence shown here is derived from an EMBL/GenBank/DDBJ whole genome shotgun (WGS) entry which is preliminary data.</text>
</comment>
<evidence type="ECO:0000259" key="1">
    <source>
        <dbReference type="PROSITE" id="PS50106"/>
    </source>
</evidence>
<protein>
    <recommendedName>
        <fullName evidence="1">PDZ domain-containing protein</fullName>
    </recommendedName>
</protein>
<dbReference type="AlphaFoldDB" id="A0A7V8FR90"/>
<dbReference type="Gene3D" id="1.10.390.10">
    <property type="entry name" value="Neutral Protease Domain 2"/>
    <property type="match status" value="1"/>
</dbReference>
<evidence type="ECO:0000313" key="2">
    <source>
        <dbReference type="EMBL" id="KAF1023098.1"/>
    </source>
</evidence>
<dbReference type="Proteomes" id="UP000461670">
    <property type="component" value="Unassembled WGS sequence"/>
</dbReference>
<name>A0A7V8FR90_9BURK</name>
<dbReference type="InterPro" id="IPR001478">
    <property type="entry name" value="PDZ"/>
</dbReference>
<sequence>MLTPSPALHYRVEAADLHAHLYGVTFTIAQPAATQVVALPVWIPGSYLVREFAKNLQNLRTSQGRRKLVVRPLDKHRWQIDCQPGQPLVLRYEVYAHDDSVRTAWLDTHRAFFNPTSLCLQAVGQEDQPHALQVEPFEGIAQGALYTALQPIKTTKRTGYGTYRAANYDELADSPVEIGDCWVADFEAGGVPHRFVVAGAPPAFDGQRLIDDTRRICETAIDFWHPQPPGSKRRGRPRAPHDRYVFMLNATGSGYGGLEHRHSTALICTRTDLPQAGQQKNPLAQGDGYITLLGLISHEYFHTWNVKRLRPAEFARYDYAVENYTELLWFFEGFTSYYDDLLLRRAGLIDDAGYLKLLAKTINQVRQTPGRAVQTVAQASFDAWIKYYRQDANTPNATVSYYTKGATVALALDLTLRQHGDGSGTLDHVLRLLWQRSGAQDGGGPISEADVRAALAQVAGRDLGTELDAWVHSTRELPLTELLESAGVTVQRDPAGLAQRLGLRITDGDASARTSPRVSHVLRGGPAEKAGLAPGDELLAANGWRLHKLDDLLLYRRPKAARGKADAQKGATRYAPTELLVARDLRTFTVTLDWPAVDESSVNWKLAVASADRVRAWLG</sequence>
<organism evidence="2 3">
    <name type="scientific">Paracidovorax wautersii</name>
    <dbReference type="NCBI Taxonomy" id="1177982"/>
    <lineage>
        <taxon>Bacteria</taxon>
        <taxon>Pseudomonadati</taxon>
        <taxon>Pseudomonadota</taxon>
        <taxon>Betaproteobacteria</taxon>
        <taxon>Burkholderiales</taxon>
        <taxon>Comamonadaceae</taxon>
        <taxon>Paracidovorax</taxon>
    </lineage>
</organism>
<evidence type="ECO:0000313" key="3">
    <source>
        <dbReference type="Proteomes" id="UP000461670"/>
    </source>
</evidence>
<dbReference type="PROSITE" id="PS50106">
    <property type="entry name" value="PDZ"/>
    <property type="match status" value="1"/>
</dbReference>
<dbReference type="InterPro" id="IPR036034">
    <property type="entry name" value="PDZ_sf"/>
</dbReference>
<dbReference type="Gene3D" id="2.30.42.10">
    <property type="match status" value="1"/>
</dbReference>
<dbReference type="SMART" id="SM00228">
    <property type="entry name" value="PDZ"/>
    <property type="match status" value="1"/>
</dbReference>
<accession>A0A7V8FR90</accession>